<evidence type="ECO:0000313" key="1">
    <source>
        <dbReference type="EMBL" id="MFD0705105.1"/>
    </source>
</evidence>
<proteinExistence type="predicted"/>
<reference evidence="2" key="1">
    <citation type="journal article" date="2019" name="Int. J. Syst. Evol. Microbiol.">
        <title>The Global Catalogue of Microorganisms (GCM) 10K type strain sequencing project: providing services to taxonomists for standard genome sequencing and annotation.</title>
        <authorList>
            <consortium name="The Broad Institute Genomics Platform"/>
            <consortium name="The Broad Institute Genome Sequencing Center for Infectious Disease"/>
            <person name="Wu L."/>
            <person name="Ma J."/>
        </authorList>
    </citation>
    <scope>NUCLEOTIDE SEQUENCE [LARGE SCALE GENOMIC DNA]</scope>
    <source>
        <strain evidence="2">CCM 8604</strain>
    </source>
</reference>
<accession>A0ABW2Y4A8</accession>
<dbReference type="Proteomes" id="UP001597036">
    <property type="component" value="Unassembled WGS sequence"/>
</dbReference>
<evidence type="ECO:0000313" key="2">
    <source>
        <dbReference type="Proteomes" id="UP001597036"/>
    </source>
</evidence>
<sequence length="135" mass="15941">MREEPDAAYLVRAKLRNNIELAEDYRDELRRTAQMRDDVLQSVQENHYHAENRMNDCGTAAIQLIEKFASDNPDLRSTVISITNSAMQMADDISRKYRAAIESYYDEREQNLARKLRLLEDEIEENEHDISREEF</sequence>
<dbReference type="EMBL" id="JBHTHQ010000021">
    <property type="protein sequence ID" value="MFD0705105.1"/>
    <property type="molecule type" value="Genomic_DNA"/>
</dbReference>
<keyword evidence="2" id="KW-1185">Reference proteome</keyword>
<name>A0ABW2Y4A8_9BIFI</name>
<organism evidence="1 2">
    <name type="scientific">Alloscardovia venturai</name>
    <dbReference type="NCBI Taxonomy" id="1769421"/>
    <lineage>
        <taxon>Bacteria</taxon>
        <taxon>Bacillati</taxon>
        <taxon>Actinomycetota</taxon>
        <taxon>Actinomycetes</taxon>
        <taxon>Bifidobacteriales</taxon>
        <taxon>Bifidobacteriaceae</taxon>
        <taxon>Alloscardovia</taxon>
    </lineage>
</organism>
<comment type="caution">
    <text evidence="1">The sequence shown here is derived from an EMBL/GenBank/DDBJ whole genome shotgun (WGS) entry which is preliminary data.</text>
</comment>
<gene>
    <name evidence="1" type="ORF">ACFQY8_05025</name>
</gene>
<protein>
    <submittedName>
        <fullName evidence="1">Uncharacterized protein</fullName>
    </submittedName>
</protein>
<dbReference type="RefSeq" id="WP_377938803.1">
    <property type="nucleotide sequence ID" value="NZ_JBHTHQ010000021.1"/>
</dbReference>